<keyword evidence="3" id="KW-0413">Isomerase</keyword>
<comment type="caution">
    <text evidence="5">The sequence shown here is derived from an EMBL/GenBank/DDBJ whole genome shotgun (WGS) entry which is preliminary data.</text>
</comment>
<dbReference type="Gene3D" id="3.20.20.10">
    <property type="entry name" value="Alanine racemase"/>
    <property type="match status" value="1"/>
</dbReference>
<dbReference type="SUPFAM" id="SSF50621">
    <property type="entry name" value="Alanine racemase C-terminal domain-like"/>
    <property type="match status" value="1"/>
</dbReference>
<dbReference type="InterPro" id="IPR011079">
    <property type="entry name" value="Ala_racemase_C"/>
</dbReference>
<evidence type="ECO:0000259" key="4">
    <source>
        <dbReference type="SMART" id="SM01005"/>
    </source>
</evidence>
<evidence type="ECO:0000256" key="2">
    <source>
        <dbReference type="ARBA" id="ARBA00022898"/>
    </source>
</evidence>
<feature type="non-terminal residue" evidence="5">
    <location>
        <position position="1"/>
    </location>
</feature>
<dbReference type="PANTHER" id="PTHR30511">
    <property type="entry name" value="ALANINE RACEMASE"/>
    <property type="match status" value="1"/>
</dbReference>
<evidence type="ECO:0000256" key="1">
    <source>
        <dbReference type="ARBA" id="ARBA00001933"/>
    </source>
</evidence>
<name>A0ABP0PLS0_9DINO</name>
<evidence type="ECO:0000313" key="5">
    <source>
        <dbReference type="EMBL" id="CAK9076578.1"/>
    </source>
</evidence>
<dbReference type="Proteomes" id="UP001642464">
    <property type="component" value="Unassembled WGS sequence"/>
</dbReference>
<protein>
    <submittedName>
        <fullName evidence="5">Alanine racemase</fullName>
    </submittedName>
</protein>
<keyword evidence="2" id="KW-0663">Pyridoxal phosphate</keyword>
<dbReference type="Gene3D" id="2.40.37.10">
    <property type="entry name" value="Lyase, Ornithine Decarboxylase, Chain A, domain 1"/>
    <property type="match status" value="1"/>
</dbReference>
<dbReference type="InterPro" id="IPR000821">
    <property type="entry name" value="Ala_racemase"/>
</dbReference>
<dbReference type="SMART" id="SM01005">
    <property type="entry name" value="Ala_racemase_C"/>
    <property type="match status" value="1"/>
</dbReference>
<dbReference type="HAMAP" id="MF_01201">
    <property type="entry name" value="Ala_racemase"/>
    <property type="match status" value="1"/>
</dbReference>
<evidence type="ECO:0000313" key="6">
    <source>
        <dbReference type="Proteomes" id="UP001642464"/>
    </source>
</evidence>
<gene>
    <name evidence="5" type="ORF">SCF082_LOCUS36889</name>
</gene>
<reference evidence="5 6" key="1">
    <citation type="submission" date="2024-02" db="EMBL/GenBank/DDBJ databases">
        <authorList>
            <person name="Chen Y."/>
            <person name="Shah S."/>
            <person name="Dougan E. K."/>
            <person name="Thang M."/>
            <person name="Chan C."/>
        </authorList>
    </citation>
    <scope>NUCLEOTIDE SEQUENCE [LARGE SCALE GENOMIC DNA]</scope>
</reference>
<dbReference type="InterPro" id="IPR029066">
    <property type="entry name" value="PLP-binding_barrel"/>
</dbReference>
<dbReference type="InterPro" id="IPR009006">
    <property type="entry name" value="Ala_racemase/Decarboxylase_C"/>
</dbReference>
<keyword evidence="6" id="KW-1185">Reference proteome</keyword>
<dbReference type="SUPFAM" id="SSF51419">
    <property type="entry name" value="PLP-binding barrel"/>
    <property type="match status" value="1"/>
</dbReference>
<evidence type="ECO:0000256" key="3">
    <source>
        <dbReference type="ARBA" id="ARBA00023235"/>
    </source>
</evidence>
<dbReference type="InterPro" id="IPR001608">
    <property type="entry name" value="Ala_racemase_N"/>
</dbReference>
<dbReference type="PRINTS" id="PR00992">
    <property type="entry name" value="ALARACEMASE"/>
</dbReference>
<feature type="domain" description="Alanine racemase C-terminal" evidence="4">
    <location>
        <begin position="169"/>
        <end position="293"/>
    </location>
</feature>
<accession>A0ABP0PLS0</accession>
<organism evidence="5 6">
    <name type="scientific">Durusdinium trenchii</name>
    <dbReference type="NCBI Taxonomy" id="1381693"/>
    <lineage>
        <taxon>Eukaryota</taxon>
        <taxon>Sar</taxon>
        <taxon>Alveolata</taxon>
        <taxon>Dinophyceae</taxon>
        <taxon>Suessiales</taxon>
        <taxon>Symbiodiniaceae</taxon>
        <taxon>Durusdinium</taxon>
    </lineage>
</organism>
<dbReference type="Pfam" id="PF00842">
    <property type="entry name" value="Ala_racemase_C"/>
    <property type="match status" value="1"/>
</dbReference>
<dbReference type="PANTHER" id="PTHR30511:SF0">
    <property type="entry name" value="ALANINE RACEMASE, CATABOLIC-RELATED"/>
    <property type="match status" value="1"/>
</dbReference>
<dbReference type="NCBIfam" id="TIGR00492">
    <property type="entry name" value="alr"/>
    <property type="match status" value="1"/>
</dbReference>
<proteinExistence type="inferred from homology"/>
<sequence>AVSLRHGGIQKPIMLLQGVLDEHELATALKLHLEPVVHSEWQVDLIERAGEGLLSVWLKVNTGMHRLGVELDQASAIIDRLRAIPGVRIAGVMTHLACADQRDDPLSASQIKAIADLANAYELPFSAANSAGLVRYPDSHGSRVRPGIMLYGSSPFADRDASGMGLMPTQRLSARLIAINTVAAGGSVGYGATWTADRETRVGVVSIGYGDGYPRHAPNGTPVAVNGQRTQLVGRVSMDMLTVDLSTLPDARVGDEVELWGDVVSVDEVASLCGTISYELFCQITSRPRRVVDGQA</sequence>
<dbReference type="Pfam" id="PF01168">
    <property type="entry name" value="Ala_racemase_N"/>
    <property type="match status" value="1"/>
</dbReference>
<comment type="cofactor">
    <cofactor evidence="1">
        <name>pyridoxal 5'-phosphate</name>
        <dbReference type="ChEBI" id="CHEBI:597326"/>
    </cofactor>
</comment>
<dbReference type="EMBL" id="CAXAMM010037033">
    <property type="protein sequence ID" value="CAK9076578.1"/>
    <property type="molecule type" value="Genomic_DNA"/>
</dbReference>